<evidence type="ECO:0000256" key="4">
    <source>
        <dbReference type="ARBA" id="ARBA00023136"/>
    </source>
</evidence>
<keyword evidence="3 5" id="KW-1133">Transmembrane helix</keyword>
<evidence type="ECO:0008006" key="8">
    <source>
        <dbReference type="Google" id="ProtNLM"/>
    </source>
</evidence>
<evidence type="ECO:0000256" key="3">
    <source>
        <dbReference type="ARBA" id="ARBA00022989"/>
    </source>
</evidence>
<feature type="transmembrane region" description="Helical" evidence="5">
    <location>
        <begin position="179"/>
        <end position="200"/>
    </location>
</feature>
<dbReference type="GO" id="GO:0016020">
    <property type="term" value="C:membrane"/>
    <property type="evidence" value="ECO:0007669"/>
    <property type="project" value="UniProtKB-SubCell"/>
</dbReference>
<evidence type="ECO:0000256" key="1">
    <source>
        <dbReference type="ARBA" id="ARBA00004141"/>
    </source>
</evidence>
<dbReference type="InterPro" id="IPR005828">
    <property type="entry name" value="MFS_sugar_transport-like"/>
</dbReference>
<dbReference type="SUPFAM" id="SSF103473">
    <property type="entry name" value="MFS general substrate transporter"/>
    <property type="match status" value="1"/>
</dbReference>
<feature type="transmembrane region" description="Helical" evidence="5">
    <location>
        <begin position="277"/>
        <end position="297"/>
    </location>
</feature>
<dbReference type="Gene3D" id="1.20.1250.20">
    <property type="entry name" value="MFS general substrate transporter like domains"/>
    <property type="match status" value="1"/>
</dbReference>
<dbReference type="InterPro" id="IPR003663">
    <property type="entry name" value="Sugar/inositol_transpt"/>
</dbReference>
<gene>
    <name evidence="6" type="ORF">DSTB1V02_LOCUS14106</name>
</gene>
<accession>A0A7R9AHE0</accession>
<dbReference type="InterPro" id="IPR036259">
    <property type="entry name" value="MFS_trans_sf"/>
</dbReference>
<organism evidence="6">
    <name type="scientific">Darwinula stevensoni</name>
    <dbReference type="NCBI Taxonomy" id="69355"/>
    <lineage>
        <taxon>Eukaryota</taxon>
        <taxon>Metazoa</taxon>
        <taxon>Ecdysozoa</taxon>
        <taxon>Arthropoda</taxon>
        <taxon>Crustacea</taxon>
        <taxon>Oligostraca</taxon>
        <taxon>Ostracoda</taxon>
        <taxon>Podocopa</taxon>
        <taxon>Podocopida</taxon>
        <taxon>Darwinulocopina</taxon>
        <taxon>Darwinuloidea</taxon>
        <taxon>Darwinulidae</taxon>
        <taxon>Darwinula</taxon>
    </lineage>
</organism>
<comment type="subcellular location">
    <subcellularLocation>
        <location evidence="1">Membrane</location>
        <topology evidence="1">Multi-pass membrane protein</topology>
    </subcellularLocation>
</comment>
<sequence>MHARRKRCDTRSSSAVGEAIRKILSSVERKRGGNGRMRSNGSLVSRGGLAVAGPLLRDRPDGLACLYIPESPVWLLQQRRKEEAEEALRWLRWFRGKGDVSREIQEISENIERTRSAGVEGAGASRAFAMMKHMMHRSVLVPLGICCGLFLVQQLAGANIIIFYTGTIFKDSTGEMDEALATVIVGIVQFLATLTATFLLDRAGRRPLLLGSITAMGLAQAAMGGYYYAGVEGMAWVPLAALIGFVAAYSVGYGPIPWFFIGELFPERLKDWLEDYGTFWLFAAACVGGLVFTLIVVPETKGRSLEEIEGYFARKGEGGEGKVEGGGGKGGEGRGATGMHRMSVTSVDSVDRGNMWVCGAGSRKDLLVG</sequence>
<evidence type="ECO:0000256" key="2">
    <source>
        <dbReference type="ARBA" id="ARBA00022692"/>
    </source>
</evidence>
<dbReference type="PANTHER" id="PTHR48021:SF1">
    <property type="entry name" value="GH07001P-RELATED"/>
    <property type="match status" value="1"/>
</dbReference>
<dbReference type="AlphaFoldDB" id="A0A7R9AHE0"/>
<dbReference type="PANTHER" id="PTHR48021">
    <property type="match status" value="1"/>
</dbReference>
<dbReference type="EMBL" id="LR908779">
    <property type="protein sequence ID" value="CAD7254360.1"/>
    <property type="molecule type" value="Genomic_DNA"/>
</dbReference>
<evidence type="ECO:0000313" key="6">
    <source>
        <dbReference type="EMBL" id="CAD7254360.1"/>
    </source>
</evidence>
<reference evidence="6" key="1">
    <citation type="submission" date="2020-11" db="EMBL/GenBank/DDBJ databases">
        <authorList>
            <person name="Tran Van P."/>
        </authorList>
    </citation>
    <scope>NUCLEOTIDE SEQUENCE</scope>
</reference>
<proteinExistence type="predicted"/>
<feature type="transmembrane region" description="Helical" evidence="5">
    <location>
        <begin position="207"/>
        <end position="229"/>
    </location>
</feature>
<dbReference type="GO" id="GO:0022857">
    <property type="term" value="F:transmembrane transporter activity"/>
    <property type="evidence" value="ECO:0007669"/>
    <property type="project" value="InterPro"/>
</dbReference>
<dbReference type="Pfam" id="PF00083">
    <property type="entry name" value="Sugar_tr"/>
    <property type="match status" value="2"/>
</dbReference>
<dbReference type="OrthoDB" id="6360685at2759"/>
<evidence type="ECO:0000313" key="7">
    <source>
        <dbReference type="Proteomes" id="UP000677054"/>
    </source>
</evidence>
<dbReference type="Proteomes" id="UP000677054">
    <property type="component" value="Unassembled WGS sequence"/>
</dbReference>
<dbReference type="PRINTS" id="PR00171">
    <property type="entry name" value="SUGRTRNSPORT"/>
</dbReference>
<keyword evidence="2 5" id="KW-0812">Transmembrane</keyword>
<keyword evidence="7" id="KW-1185">Reference proteome</keyword>
<protein>
    <recommendedName>
        <fullName evidence="8">Major facilitator superfamily (MFS) profile domain-containing protein</fullName>
    </recommendedName>
</protein>
<name>A0A7R9AHE0_9CRUS</name>
<dbReference type="EMBL" id="CAJPEV010009261">
    <property type="protein sequence ID" value="CAG0905600.1"/>
    <property type="molecule type" value="Genomic_DNA"/>
</dbReference>
<keyword evidence="4 5" id="KW-0472">Membrane</keyword>
<feature type="transmembrane region" description="Helical" evidence="5">
    <location>
        <begin position="235"/>
        <end position="256"/>
    </location>
</feature>
<feature type="transmembrane region" description="Helical" evidence="5">
    <location>
        <begin position="139"/>
        <end position="164"/>
    </location>
</feature>
<dbReference type="InterPro" id="IPR050549">
    <property type="entry name" value="MFS_Trehalose_Transporter"/>
</dbReference>
<evidence type="ECO:0000256" key="5">
    <source>
        <dbReference type="SAM" id="Phobius"/>
    </source>
</evidence>